<accession>B4N335</accession>
<dbReference type="GO" id="GO:0005703">
    <property type="term" value="C:polytene chromosome puff"/>
    <property type="evidence" value="ECO:0007669"/>
    <property type="project" value="EnsemblMetazoa"/>
</dbReference>
<evidence type="ECO:0000313" key="22">
    <source>
        <dbReference type="Proteomes" id="UP000007798"/>
    </source>
</evidence>
<evidence type="ECO:0000256" key="8">
    <source>
        <dbReference type="ARBA" id="ARBA00023015"/>
    </source>
</evidence>
<gene>
    <name evidence="21" type="primary">Dwil\GK12618</name>
    <name evidence="21" type="ORF">Dwil_GK12618</name>
</gene>
<dbReference type="PhylomeDB" id="B4N335"/>
<dbReference type="GO" id="GO:0070775">
    <property type="term" value="C:H3 histone acetyltransferase complex"/>
    <property type="evidence" value="ECO:0007669"/>
    <property type="project" value="EnsemblMetazoa"/>
</dbReference>
<evidence type="ECO:0000259" key="20">
    <source>
        <dbReference type="PROSITE" id="PS51186"/>
    </source>
</evidence>
<dbReference type="GO" id="GO:0005813">
    <property type="term" value="C:centrosome"/>
    <property type="evidence" value="ECO:0007669"/>
    <property type="project" value="UniProtKB-SubCell"/>
</dbReference>
<keyword evidence="14 21" id="KW-0012">Acyltransferase</keyword>
<sequence>MSGGPSITLKSQPIDGSNSGNAAAGQQQQQQPAANGNSGAGAGPGGAAAGGAGGVGQIQANGHVTGGAAGGSAPQEGTRQNSLQRIQQRKQKVFSLPIRQKLAKLAMYSACQSDNCRCTGWKTPQENRHRDVESSYCPEFSEECRNASCRHPLRSHIAHLDGISSSNMDELLGAIIDMENLFMSMQRVEDEDTKKVYLYLFRLLRQCVLTRQQAVIRGPLGDPPFESPCITKAVLSLVFYKYNHLNQSELQTMTEVAKTFLNFLNHYNFESPSARRGDLNHEDASNYKINYTRWLVFCHVPAFCNSLRQFETSLVFGRTLLRTVFQYMSQQLKKKCISERDRFPEDKRSIITLMPKFLETLRAELLKDDSPIWDASYRPPNSFVIQQRKRHQQQEINAGNPPGSGSAATHGLSSGSKRTSVTGEPLHKRAKKETIERCSSESMEDLPTDVVMRAMKSVSESKTTNKAEILFPQNVSRDENVKAEEQKRAIEFHVVGNSLAKPVDKQTILWLLGLQLVFAYQLPEMPREYISQLVFDTKHKTLALIKENQPIGGICFRPFPSQSFTEIVFCAVTMAEQVKGYGTHLMNHLKDYSIQRGIKHLLTFADCDAIGYFKKQGFSKDIKLARPVYAGFIKEYDSATLMHCELHPSIVNTQFIAVIRKQSEILKELIAQRHSEVQKVRTGLTCFKEGLPSIPVESIPGLREIGWKPQMRPARSSRPLEESTDPEKLATSFASVLQSVRQHTTAWPFLRPVTAAEVPDYYDHIKYPMDLKTMGERLKKGYYQTRRLFMADMARIFSNCRFYNSPDTEYYRCANSLERYFQTKMRELGLWDK</sequence>
<dbReference type="InParanoid" id="B4N335"/>
<dbReference type="OMA" id="YFQTKMR"/>
<comment type="subcellular location">
    <subcellularLocation>
        <location evidence="2">Cytoplasm</location>
        <location evidence="2">Cytoskeleton</location>
        <location evidence="2">Microtubule organizing center</location>
        <location evidence="2">Centrosome</location>
    </subcellularLocation>
    <subcellularLocation>
        <location evidence="1">Nucleus</location>
    </subcellularLocation>
</comment>
<evidence type="ECO:0000256" key="6">
    <source>
        <dbReference type="ARBA" id="ARBA00022679"/>
    </source>
</evidence>
<keyword evidence="7" id="KW-0156">Chromatin regulator</keyword>
<evidence type="ECO:0000256" key="10">
    <source>
        <dbReference type="ARBA" id="ARBA00023159"/>
    </source>
</evidence>
<evidence type="ECO:0000256" key="11">
    <source>
        <dbReference type="ARBA" id="ARBA00023163"/>
    </source>
</evidence>
<dbReference type="Pfam" id="PF06466">
    <property type="entry name" value="PCAF_N"/>
    <property type="match status" value="1"/>
</dbReference>
<feature type="compositionally biased region" description="Low complexity" evidence="18">
    <location>
        <begin position="16"/>
        <end position="37"/>
    </location>
</feature>
<evidence type="ECO:0000256" key="9">
    <source>
        <dbReference type="ARBA" id="ARBA00023117"/>
    </source>
</evidence>
<dbReference type="GO" id="GO:0003682">
    <property type="term" value="F:chromatin binding"/>
    <property type="evidence" value="ECO:0007669"/>
    <property type="project" value="EnsemblMetazoa"/>
</dbReference>
<organism evidence="21 22">
    <name type="scientific">Drosophila willistoni</name>
    <name type="common">Fruit fly</name>
    <dbReference type="NCBI Taxonomy" id="7260"/>
    <lineage>
        <taxon>Eukaryota</taxon>
        <taxon>Metazoa</taxon>
        <taxon>Ecdysozoa</taxon>
        <taxon>Arthropoda</taxon>
        <taxon>Hexapoda</taxon>
        <taxon>Insecta</taxon>
        <taxon>Pterygota</taxon>
        <taxon>Neoptera</taxon>
        <taxon>Endopterygota</taxon>
        <taxon>Diptera</taxon>
        <taxon>Brachycera</taxon>
        <taxon>Muscomorpha</taxon>
        <taxon>Ephydroidea</taxon>
        <taxon>Drosophilidae</taxon>
        <taxon>Drosophila</taxon>
        <taxon>Sophophora</taxon>
    </lineage>
</organism>
<dbReference type="SUPFAM" id="SSF47370">
    <property type="entry name" value="Bromodomain"/>
    <property type="match status" value="1"/>
</dbReference>
<dbReference type="InterPro" id="IPR016181">
    <property type="entry name" value="Acyl_CoA_acyltransferase"/>
</dbReference>
<dbReference type="SMR" id="B4N335"/>
<dbReference type="PANTHER" id="PTHR45750">
    <property type="entry name" value="GH11602P"/>
    <property type="match status" value="1"/>
</dbReference>
<proteinExistence type="inferred from homology"/>
<evidence type="ECO:0000256" key="5">
    <source>
        <dbReference type="ARBA" id="ARBA00022490"/>
    </source>
</evidence>
<dbReference type="OrthoDB" id="1937912at2759"/>
<feature type="region of interest" description="Disordered" evidence="18">
    <location>
        <begin position="1"/>
        <end position="88"/>
    </location>
</feature>
<dbReference type="STRING" id="7260.B4N335"/>
<dbReference type="GO" id="GO:0010485">
    <property type="term" value="F:histone H4 acetyltransferase activity"/>
    <property type="evidence" value="ECO:0007669"/>
    <property type="project" value="EnsemblMetazoa"/>
</dbReference>
<comment type="similarity">
    <text evidence="3">Belongs to the acetyltransferase family. GCN5 subfamily.</text>
</comment>
<evidence type="ECO:0000313" key="21">
    <source>
        <dbReference type="EMBL" id="EDW78774.1"/>
    </source>
</evidence>
<evidence type="ECO:0000256" key="4">
    <source>
        <dbReference type="ARBA" id="ARBA00013184"/>
    </source>
</evidence>
<reference evidence="21 22" key="1">
    <citation type="journal article" date="2007" name="Nature">
        <title>Evolution of genes and genomes on the Drosophila phylogeny.</title>
        <authorList>
            <consortium name="Drosophila 12 Genomes Consortium"/>
            <person name="Clark A.G."/>
            <person name="Eisen M.B."/>
            <person name="Smith D.R."/>
            <person name="Bergman C.M."/>
            <person name="Oliver B."/>
            <person name="Markow T.A."/>
            <person name="Kaufman T.C."/>
            <person name="Kellis M."/>
            <person name="Gelbart W."/>
            <person name="Iyer V.N."/>
            <person name="Pollard D.A."/>
            <person name="Sackton T.B."/>
            <person name="Larracuente A.M."/>
            <person name="Singh N.D."/>
            <person name="Abad J.P."/>
            <person name="Abt D.N."/>
            <person name="Adryan B."/>
            <person name="Aguade M."/>
            <person name="Akashi H."/>
            <person name="Anderson W.W."/>
            <person name="Aquadro C.F."/>
            <person name="Ardell D.H."/>
            <person name="Arguello R."/>
            <person name="Artieri C.G."/>
            <person name="Barbash D.A."/>
            <person name="Barker D."/>
            <person name="Barsanti P."/>
            <person name="Batterham P."/>
            <person name="Batzoglou S."/>
            <person name="Begun D."/>
            <person name="Bhutkar A."/>
            <person name="Blanco E."/>
            <person name="Bosak S.A."/>
            <person name="Bradley R.K."/>
            <person name="Brand A.D."/>
            <person name="Brent M.R."/>
            <person name="Brooks A.N."/>
            <person name="Brown R.H."/>
            <person name="Butlin R.K."/>
            <person name="Caggese C."/>
            <person name="Calvi B.R."/>
            <person name="Bernardo de Carvalho A."/>
            <person name="Caspi A."/>
            <person name="Castrezana S."/>
            <person name="Celniker S.E."/>
            <person name="Chang J.L."/>
            <person name="Chapple C."/>
            <person name="Chatterji S."/>
            <person name="Chinwalla A."/>
            <person name="Civetta A."/>
            <person name="Clifton S.W."/>
            <person name="Comeron J.M."/>
            <person name="Costello J.C."/>
            <person name="Coyne J.A."/>
            <person name="Daub J."/>
            <person name="David R.G."/>
            <person name="Delcher A.L."/>
            <person name="Delehaunty K."/>
            <person name="Do C.B."/>
            <person name="Ebling H."/>
            <person name="Edwards K."/>
            <person name="Eickbush T."/>
            <person name="Evans J.D."/>
            <person name="Filipski A."/>
            <person name="Findeiss S."/>
            <person name="Freyhult E."/>
            <person name="Fulton L."/>
            <person name="Fulton R."/>
            <person name="Garcia A.C."/>
            <person name="Gardiner A."/>
            <person name="Garfield D.A."/>
            <person name="Garvin B.E."/>
            <person name="Gibson G."/>
            <person name="Gilbert D."/>
            <person name="Gnerre S."/>
            <person name="Godfrey J."/>
            <person name="Good R."/>
            <person name="Gotea V."/>
            <person name="Gravely B."/>
            <person name="Greenberg A.J."/>
            <person name="Griffiths-Jones S."/>
            <person name="Gross S."/>
            <person name="Guigo R."/>
            <person name="Gustafson E.A."/>
            <person name="Haerty W."/>
            <person name="Hahn M.W."/>
            <person name="Halligan D.L."/>
            <person name="Halpern A.L."/>
            <person name="Halter G.M."/>
            <person name="Han M.V."/>
            <person name="Heger A."/>
            <person name="Hillier L."/>
            <person name="Hinrichs A.S."/>
            <person name="Holmes I."/>
            <person name="Hoskins R.A."/>
            <person name="Hubisz M.J."/>
            <person name="Hultmark D."/>
            <person name="Huntley M.A."/>
            <person name="Jaffe D.B."/>
            <person name="Jagadeeshan S."/>
            <person name="Jeck W.R."/>
            <person name="Johnson J."/>
            <person name="Jones C.D."/>
            <person name="Jordan W.C."/>
            <person name="Karpen G.H."/>
            <person name="Kataoka E."/>
            <person name="Keightley P.D."/>
            <person name="Kheradpour P."/>
            <person name="Kirkness E.F."/>
            <person name="Koerich L.B."/>
            <person name="Kristiansen K."/>
            <person name="Kudrna D."/>
            <person name="Kulathinal R.J."/>
            <person name="Kumar S."/>
            <person name="Kwok R."/>
            <person name="Lander E."/>
            <person name="Langley C.H."/>
            <person name="Lapoint R."/>
            <person name="Lazzaro B.P."/>
            <person name="Lee S.J."/>
            <person name="Levesque L."/>
            <person name="Li R."/>
            <person name="Lin C.F."/>
            <person name="Lin M.F."/>
            <person name="Lindblad-Toh K."/>
            <person name="Llopart A."/>
            <person name="Long M."/>
            <person name="Low L."/>
            <person name="Lozovsky E."/>
            <person name="Lu J."/>
            <person name="Luo M."/>
            <person name="Machado C.A."/>
            <person name="Makalowski W."/>
            <person name="Marzo M."/>
            <person name="Matsuda M."/>
            <person name="Matzkin L."/>
            <person name="McAllister B."/>
            <person name="McBride C.S."/>
            <person name="McKernan B."/>
            <person name="McKernan K."/>
            <person name="Mendez-Lago M."/>
            <person name="Minx P."/>
            <person name="Mollenhauer M.U."/>
            <person name="Montooth K."/>
            <person name="Mount S.M."/>
            <person name="Mu X."/>
            <person name="Myers E."/>
            <person name="Negre B."/>
            <person name="Newfeld S."/>
            <person name="Nielsen R."/>
            <person name="Noor M.A."/>
            <person name="O'Grady P."/>
            <person name="Pachter L."/>
            <person name="Papaceit M."/>
            <person name="Parisi M.J."/>
            <person name="Parisi M."/>
            <person name="Parts L."/>
            <person name="Pedersen J.S."/>
            <person name="Pesole G."/>
            <person name="Phillippy A.M."/>
            <person name="Ponting C.P."/>
            <person name="Pop M."/>
            <person name="Porcelli D."/>
            <person name="Powell J.R."/>
            <person name="Prohaska S."/>
            <person name="Pruitt K."/>
            <person name="Puig M."/>
            <person name="Quesneville H."/>
            <person name="Ram K.R."/>
            <person name="Rand D."/>
            <person name="Rasmussen M.D."/>
            <person name="Reed L.K."/>
            <person name="Reenan R."/>
            <person name="Reily A."/>
            <person name="Remington K.A."/>
            <person name="Rieger T.T."/>
            <person name="Ritchie M.G."/>
            <person name="Robin C."/>
            <person name="Rogers Y.H."/>
            <person name="Rohde C."/>
            <person name="Rozas J."/>
            <person name="Rubenfield M.J."/>
            <person name="Ruiz A."/>
            <person name="Russo S."/>
            <person name="Salzberg S.L."/>
            <person name="Sanchez-Gracia A."/>
            <person name="Saranga D.J."/>
            <person name="Sato H."/>
            <person name="Schaeffer S.W."/>
            <person name="Schatz M.C."/>
            <person name="Schlenke T."/>
            <person name="Schwartz R."/>
            <person name="Segarra C."/>
            <person name="Singh R.S."/>
            <person name="Sirot L."/>
            <person name="Sirota M."/>
            <person name="Sisneros N.B."/>
            <person name="Smith C.D."/>
            <person name="Smith T.F."/>
            <person name="Spieth J."/>
            <person name="Stage D.E."/>
            <person name="Stark A."/>
            <person name="Stephan W."/>
            <person name="Strausberg R.L."/>
            <person name="Strempel S."/>
            <person name="Sturgill D."/>
            <person name="Sutton G."/>
            <person name="Sutton G.G."/>
            <person name="Tao W."/>
            <person name="Teichmann S."/>
            <person name="Tobari Y.N."/>
            <person name="Tomimura Y."/>
            <person name="Tsolas J.M."/>
            <person name="Valente V.L."/>
            <person name="Venter E."/>
            <person name="Venter J.C."/>
            <person name="Vicario S."/>
            <person name="Vieira F.G."/>
            <person name="Vilella A.J."/>
            <person name="Villasante A."/>
            <person name="Walenz B."/>
            <person name="Wang J."/>
            <person name="Wasserman M."/>
            <person name="Watts T."/>
            <person name="Wilson D."/>
            <person name="Wilson R.K."/>
            <person name="Wing R.A."/>
            <person name="Wolfner M.F."/>
            <person name="Wong A."/>
            <person name="Wong G.K."/>
            <person name="Wu C.I."/>
            <person name="Wu G."/>
            <person name="Yamamoto D."/>
            <person name="Yang H.P."/>
            <person name="Yang S.P."/>
            <person name="Yorke J.A."/>
            <person name="Yoshida K."/>
            <person name="Zdobnov E."/>
            <person name="Zhang P."/>
            <person name="Zhang Y."/>
            <person name="Zimin A.V."/>
            <person name="Baldwin J."/>
            <person name="Abdouelleil A."/>
            <person name="Abdulkadir J."/>
            <person name="Abebe A."/>
            <person name="Abera B."/>
            <person name="Abreu J."/>
            <person name="Acer S.C."/>
            <person name="Aftuck L."/>
            <person name="Alexander A."/>
            <person name="An P."/>
            <person name="Anderson E."/>
            <person name="Anderson S."/>
            <person name="Arachi H."/>
            <person name="Azer M."/>
            <person name="Bachantsang P."/>
            <person name="Barry A."/>
            <person name="Bayul T."/>
            <person name="Berlin A."/>
            <person name="Bessette D."/>
            <person name="Bloom T."/>
            <person name="Blye J."/>
            <person name="Boguslavskiy L."/>
            <person name="Bonnet C."/>
            <person name="Boukhgalter B."/>
            <person name="Bourzgui I."/>
            <person name="Brown A."/>
            <person name="Cahill P."/>
            <person name="Channer S."/>
            <person name="Cheshatsang Y."/>
            <person name="Chuda L."/>
            <person name="Citroen M."/>
            <person name="Collymore A."/>
            <person name="Cooke P."/>
            <person name="Costello M."/>
            <person name="D'Aco K."/>
            <person name="Daza R."/>
            <person name="De Haan G."/>
            <person name="DeGray S."/>
            <person name="DeMaso C."/>
            <person name="Dhargay N."/>
            <person name="Dooley K."/>
            <person name="Dooley E."/>
            <person name="Doricent M."/>
            <person name="Dorje P."/>
            <person name="Dorjee K."/>
            <person name="Dupes A."/>
            <person name="Elong R."/>
            <person name="Falk J."/>
            <person name="Farina A."/>
            <person name="Faro S."/>
            <person name="Ferguson D."/>
            <person name="Fisher S."/>
            <person name="Foley C.D."/>
            <person name="Franke A."/>
            <person name="Friedrich D."/>
            <person name="Gadbois L."/>
            <person name="Gearin G."/>
            <person name="Gearin C.R."/>
            <person name="Giannoukos G."/>
            <person name="Goode T."/>
            <person name="Graham J."/>
            <person name="Grandbois E."/>
            <person name="Grewal S."/>
            <person name="Gyaltsen K."/>
            <person name="Hafez N."/>
            <person name="Hagos B."/>
            <person name="Hall J."/>
            <person name="Henson C."/>
            <person name="Hollinger A."/>
            <person name="Honan T."/>
            <person name="Huard M.D."/>
            <person name="Hughes L."/>
            <person name="Hurhula B."/>
            <person name="Husby M.E."/>
            <person name="Kamat A."/>
            <person name="Kanga B."/>
            <person name="Kashin S."/>
            <person name="Khazanovich D."/>
            <person name="Kisner P."/>
            <person name="Lance K."/>
            <person name="Lara M."/>
            <person name="Lee W."/>
            <person name="Lennon N."/>
            <person name="Letendre F."/>
            <person name="LeVine R."/>
            <person name="Lipovsky A."/>
            <person name="Liu X."/>
            <person name="Liu J."/>
            <person name="Liu S."/>
            <person name="Lokyitsang T."/>
            <person name="Lokyitsang Y."/>
            <person name="Lubonja R."/>
            <person name="Lui A."/>
            <person name="MacDonald P."/>
            <person name="Magnisalis V."/>
            <person name="Maru K."/>
            <person name="Matthews C."/>
            <person name="McCusker W."/>
            <person name="McDonough S."/>
            <person name="Mehta T."/>
            <person name="Meldrim J."/>
            <person name="Meneus L."/>
            <person name="Mihai O."/>
            <person name="Mihalev A."/>
            <person name="Mihova T."/>
            <person name="Mittelman R."/>
            <person name="Mlenga V."/>
            <person name="Montmayeur A."/>
            <person name="Mulrain L."/>
            <person name="Navidi A."/>
            <person name="Naylor J."/>
            <person name="Negash T."/>
            <person name="Nguyen T."/>
            <person name="Nguyen N."/>
            <person name="Nicol R."/>
            <person name="Norbu C."/>
            <person name="Norbu N."/>
            <person name="Novod N."/>
            <person name="O'Neill B."/>
            <person name="Osman S."/>
            <person name="Markiewicz E."/>
            <person name="Oyono O.L."/>
            <person name="Patti C."/>
            <person name="Phunkhang P."/>
            <person name="Pierre F."/>
            <person name="Priest M."/>
            <person name="Raghuraman S."/>
            <person name="Rege F."/>
            <person name="Reyes R."/>
            <person name="Rise C."/>
            <person name="Rogov P."/>
            <person name="Ross K."/>
            <person name="Ryan E."/>
            <person name="Settipalli S."/>
            <person name="Shea T."/>
            <person name="Sherpa N."/>
            <person name="Shi L."/>
            <person name="Shih D."/>
            <person name="Sparrow T."/>
            <person name="Spaulding J."/>
            <person name="Stalker J."/>
            <person name="Stange-Thomann N."/>
            <person name="Stavropoulos S."/>
            <person name="Stone C."/>
            <person name="Strader C."/>
            <person name="Tesfaye S."/>
            <person name="Thomson T."/>
            <person name="Thoulutsang Y."/>
            <person name="Thoulutsang D."/>
            <person name="Topham K."/>
            <person name="Topping I."/>
            <person name="Tsamla T."/>
            <person name="Vassiliev H."/>
            <person name="Vo A."/>
            <person name="Wangchuk T."/>
            <person name="Wangdi T."/>
            <person name="Weiand M."/>
            <person name="Wilkinson J."/>
            <person name="Wilson A."/>
            <person name="Yadav S."/>
            <person name="Young G."/>
            <person name="Yu Q."/>
            <person name="Zembek L."/>
            <person name="Zhong D."/>
            <person name="Zimmer A."/>
            <person name="Zwirko Z."/>
            <person name="Jaffe D.B."/>
            <person name="Alvarez P."/>
            <person name="Brockman W."/>
            <person name="Butler J."/>
            <person name="Chin C."/>
            <person name="Gnerre S."/>
            <person name="Grabherr M."/>
            <person name="Kleber M."/>
            <person name="Mauceli E."/>
            <person name="MacCallum I."/>
        </authorList>
    </citation>
    <scope>NUCLEOTIDE SEQUENCE [LARGE SCALE GENOMIC DNA]</scope>
    <source>
        <strain evidence="22">Tucson 14030-0811.24</strain>
    </source>
</reference>
<evidence type="ECO:0000259" key="19">
    <source>
        <dbReference type="PROSITE" id="PS50014"/>
    </source>
</evidence>
<dbReference type="Gene3D" id="1.20.920.10">
    <property type="entry name" value="Bromodomain-like"/>
    <property type="match status" value="1"/>
</dbReference>
<keyword evidence="10" id="KW-0010">Activator</keyword>
<keyword evidence="22" id="KW-1185">Reference proteome</keyword>
<dbReference type="CDD" id="cd04301">
    <property type="entry name" value="NAT_SF"/>
    <property type="match status" value="1"/>
</dbReference>
<feature type="compositionally biased region" description="Polar residues" evidence="18">
    <location>
        <begin position="411"/>
        <end position="422"/>
    </location>
</feature>
<dbReference type="GO" id="GO:0043992">
    <property type="term" value="F:histone H3K9 acetyltransferase activity"/>
    <property type="evidence" value="ECO:0007669"/>
    <property type="project" value="UniProtKB-ARBA"/>
</dbReference>
<dbReference type="InterPro" id="IPR036427">
    <property type="entry name" value="Bromodomain-like_sf"/>
</dbReference>
<evidence type="ECO:0000256" key="12">
    <source>
        <dbReference type="ARBA" id="ARBA00023212"/>
    </source>
</evidence>
<evidence type="ECO:0000256" key="1">
    <source>
        <dbReference type="ARBA" id="ARBA00004123"/>
    </source>
</evidence>
<feature type="compositionally biased region" description="Polar residues" evidence="18">
    <location>
        <begin position="75"/>
        <end position="86"/>
    </location>
</feature>
<evidence type="ECO:0000256" key="18">
    <source>
        <dbReference type="SAM" id="MobiDB-lite"/>
    </source>
</evidence>
<keyword evidence="13" id="KW-0539">Nucleus</keyword>
<dbReference type="EMBL" id="CH964062">
    <property type="protein sequence ID" value="EDW78774.1"/>
    <property type="molecule type" value="Genomic_DNA"/>
</dbReference>
<dbReference type="AlphaFoldDB" id="B4N335"/>
<dbReference type="SMART" id="SM00297">
    <property type="entry name" value="BROMO"/>
    <property type="match status" value="1"/>
</dbReference>
<dbReference type="GO" id="GO:0000124">
    <property type="term" value="C:SAGA complex"/>
    <property type="evidence" value="ECO:0007669"/>
    <property type="project" value="EnsemblMetazoa"/>
</dbReference>
<evidence type="ECO:0000256" key="7">
    <source>
        <dbReference type="ARBA" id="ARBA00022853"/>
    </source>
</evidence>
<evidence type="ECO:0000256" key="2">
    <source>
        <dbReference type="ARBA" id="ARBA00004300"/>
    </source>
</evidence>
<dbReference type="SUPFAM" id="SSF55729">
    <property type="entry name" value="Acyl-CoA N-acyltransferases (Nat)"/>
    <property type="match status" value="1"/>
</dbReference>
<dbReference type="PRINTS" id="PR00503">
    <property type="entry name" value="BROMODOMAIN"/>
</dbReference>
<evidence type="ECO:0000256" key="15">
    <source>
        <dbReference type="ARBA" id="ARBA00048940"/>
    </source>
</evidence>
<dbReference type="FunFam" id="3.40.630.30:FF:000004">
    <property type="entry name" value="Histone acetyltransferase KAT2A"/>
    <property type="match status" value="1"/>
</dbReference>
<dbReference type="PROSITE" id="PS50014">
    <property type="entry name" value="BROMODOMAIN_2"/>
    <property type="match status" value="1"/>
</dbReference>
<keyword evidence="6 21" id="KW-0808">Transferase</keyword>
<dbReference type="InterPro" id="IPR037800">
    <property type="entry name" value="GCN5"/>
</dbReference>
<dbReference type="PANTHER" id="PTHR45750:SF3">
    <property type="entry name" value="HISTONE ACETYLTRANSFERASE"/>
    <property type="match status" value="1"/>
</dbReference>
<dbReference type="PROSITE" id="PS00633">
    <property type="entry name" value="BROMODOMAIN_1"/>
    <property type="match status" value="1"/>
</dbReference>
<keyword evidence="9 17" id="KW-0103">Bromodomain</keyword>
<dbReference type="KEGG" id="dwi:6645110"/>
<dbReference type="GO" id="GO:0005634">
    <property type="term" value="C:nucleus"/>
    <property type="evidence" value="ECO:0007669"/>
    <property type="project" value="UniProtKB-SubCell"/>
</dbReference>
<dbReference type="InterPro" id="IPR016376">
    <property type="entry name" value="GCN5/PCAF"/>
</dbReference>
<feature type="domain" description="N-acetyltransferase" evidence="20">
    <location>
        <begin position="501"/>
        <end position="647"/>
    </location>
</feature>
<dbReference type="FunCoup" id="B4N335">
    <property type="interactions" value="473"/>
</dbReference>
<dbReference type="eggNOG" id="KOG1472">
    <property type="taxonomic scope" value="Eukaryota"/>
</dbReference>
<dbReference type="EC" id="2.3.1.48" evidence="4"/>
<comment type="catalytic activity">
    <reaction evidence="15">
        <text>L-lysyl-[histone] + acetyl-CoA = N(6)-acetyl-L-lysyl-[histone] + CoA + H(+)</text>
        <dbReference type="Rhea" id="RHEA:21992"/>
        <dbReference type="Rhea" id="RHEA-COMP:9845"/>
        <dbReference type="Rhea" id="RHEA-COMP:11338"/>
        <dbReference type="ChEBI" id="CHEBI:15378"/>
        <dbReference type="ChEBI" id="CHEBI:29969"/>
        <dbReference type="ChEBI" id="CHEBI:57287"/>
        <dbReference type="ChEBI" id="CHEBI:57288"/>
        <dbReference type="ChEBI" id="CHEBI:61930"/>
        <dbReference type="EC" id="2.3.1.48"/>
    </reaction>
    <physiologicalReaction direction="left-to-right" evidence="15">
        <dbReference type="Rhea" id="RHEA:21993"/>
    </physiologicalReaction>
</comment>
<evidence type="ECO:0000256" key="13">
    <source>
        <dbReference type="ARBA" id="ARBA00023242"/>
    </source>
</evidence>
<name>B4N335_DROWI</name>
<dbReference type="GO" id="GO:0045944">
    <property type="term" value="P:positive regulation of transcription by RNA polymerase II"/>
    <property type="evidence" value="ECO:0007669"/>
    <property type="project" value="TreeGrafter"/>
</dbReference>
<evidence type="ECO:0000256" key="3">
    <source>
        <dbReference type="ARBA" id="ARBA00008607"/>
    </source>
</evidence>
<dbReference type="InterPro" id="IPR001487">
    <property type="entry name" value="Bromodomain"/>
</dbReference>
<dbReference type="HOGENOM" id="CLU_015901_0_0_1"/>
<dbReference type="Pfam" id="PF00583">
    <property type="entry name" value="Acetyltransf_1"/>
    <property type="match status" value="1"/>
</dbReference>
<evidence type="ECO:0000256" key="16">
    <source>
        <dbReference type="PIRSR" id="PIRSR003048-1"/>
    </source>
</evidence>
<dbReference type="InterPro" id="IPR000182">
    <property type="entry name" value="GNAT_dom"/>
</dbReference>
<dbReference type="Proteomes" id="UP000007798">
    <property type="component" value="Unassembled WGS sequence"/>
</dbReference>
<dbReference type="InterPro" id="IPR018359">
    <property type="entry name" value="Bromodomain_CS"/>
</dbReference>
<dbReference type="PIRSF" id="PIRSF003048">
    <property type="entry name" value="Histone_acetylase_PCAF"/>
    <property type="match status" value="1"/>
</dbReference>
<protein>
    <recommendedName>
        <fullName evidence="4">histone acetyltransferase</fullName>
        <ecNumber evidence="4">2.3.1.48</ecNumber>
    </recommendedName>
</protein>
<feature type="compositionally biased region" description="Gly residues" evidence="18">
    <location>
        <begin position="38"/>
        <end position="56"/>
    </location>
</feature>
<feature type="active site" description="Proton donor/acceptor" evidence="16">
    <location>
        <position position="566"/>
    </location>
</feature>
<keyword evidence="8" id="KW-0805">Transcription regulation</keyword>
<feature type="region of interest" description="Disordered" evidence="18">
    <location>
        <begin position="386"/>
        <end position="443"/>
    </location>
</feature>
<evidence type="ECO:0000256" key="17">
    <source>
        <dbReference type="PROSITE-ProRule" id="PRU00035"/>
    </source>
</evidence>
<dbReference type="FunFam" id="1.20.920.10:FF:000063">
    <property type="entry name" value="histone acetyltransferase KAT2A"/>
    <property type="match status" value="1"/>
</dbReference>
<keyword evidence="12" id="KW-0206">Cytoskeleton</keyword>
<dbReference type="Pfam" id="PF00439">
    <property type="entry name" value="Bromodomain"/>
    <property type="match status" value="1"/>
</dbReference>
<keyword evidence="11" id="KW-0804">Transcription</keyword>
<evidence type="ECO:0000256" key="14">
    <source>
        <dbReference type="ARBA" id="ARBA00023315"/>
    </source>
</evidence>
<dbReference type="InterPro" id="IPR009464">
    <property type="entry name" value="PCAF_N"/>
</dbReference>
<dbReference type="CDD" id="cd05509">
    <property type="entry name" value="Bromo_gcn5_like"/>
    <property type="match status" value="1"/>
</dbReference>
<dbReference type="GO" id="GO:0140672">
    <property type="term" value="C:ATAC complex"/>
    <property type="evidence" value="ECO:0007669"/>
    <property type="project" value="EnsemblMetazoa"/>
</dbReference>
<dbReference type="Gene3D" id="3.40.630.30">
    <property type="match status" value="1"/>
</dbReference>
<keyword evidence="5" id="KW-0963">Cytoplasm</keyword>
<dbReference type="PROSITE" id="PS51186">
    <property type="entry name" value="GNAT"/>
    <property type="match status" value="1"/>
</dbReference>
<feature type="domain" description="Bromo" evidence="19">
    <location>
        <begin position="741"/>
        <end position="811"/>
    </location>
</feature>